<comment type="caution">
    <text evidence="2">The sequence shown here is derived from an EMBL/GenBank/DDBJ whole genome shotgun (WGS) entry which is preliminary data.</text>
</comment>
<dbReference type="InterPro" id="IPR043129">
    <property type="entry name" value="ATPase_NBD"/>
</dbReference>
<evidence type="ECO:0000256" key="1">
    <source>
        <dbReference type="ARBA" id="ARBA00006479"/>
    </source>
</evidence>
<dbReference type="Pfam" id="PF00480">
    <property type="entry name" value="ROK"/>
    <property type="match status" value="1"/>
</dbReference>
<organism evidence="2 3">
    <name type="scientific">Candidatus Cryptobacteroides faecipullorum</name>
    <dbReference type="NCBI Taxonomy" id="2840764"/>
    <lineage>
        <taxon>Bacteria</taxon>
        <taxon>Pseudomonadati</taxon>
        <taxon>Bacteroidota</taxon>
        <taxon>Bacteroidia</taxon>
        <taxon>Bacteroidales</taxon>
        <taxon>Candidatus Cryptobacteroides</taxon>
    </lineage>
</organism>
<comment type="similarity">
    <text evidence="1">Belongs to the ROK (NagC/XylR) family.</text>
</comment>
<accession>A0A9D9I6X2</accession>
<evidence type="ECO:0000313" key="3">
    <source>
        <dbReference type="Proteomes" id="UP000823660"/>
    </source>
</evidence>
<dbReference type="CDD" id="cd23763">
    <property type="entry name" value="ASKHA_ATPase_ROK"/>
    <property type="match status" value="1"/>
</dbReference>
<dbReference type="PANTHER" id="PTHR18964:SF149">
    <property type="entry name" value="BIFUNCTIONAL UDP-N-ACETYLGLUCOSAMINE 2-EPIMERASE_N-ACETYLMANNOSAMINE KINASE"/>
    <property type="match status" value="1"/>
</dbReference>
<dbReference type="AlphaFoldDB" id="A0A9D9I6X2"/>
<dbReference type="EMBL" id="JADIMH010000015">
    <property type="protein sequence ID" value="MBO8466705.1"/>
    <property type="molecule type" value="Genomic_DNA"/>
</dbReference>
<gene>
    <name evidence="2" type="ORF">IAB99_02945</name>
</gene>
<dbReference type="SUPFAM" id="SSF53067">
    <property type="entry name" value="Actin-like ATPase domain"/>
    <property type="match status" value="1"/>
</dbReference>
<reference evidence="2" key="2">
    <citation type="journal article" date="2021" name="PeerJ">
        <title>Extensive microbial diversity within the chicken gut microbiome revealed by metagenomics and culture.</title>
        <authorList>
            <person name="Gilroy R."/>
            <person name="Ravi A."/>
            <person name="Getino M."/>
            <person name="Pursley I."/>
            <person name="Horton D.L."/>
            <person name="Alikhan N.F."/>
            <person name="Baker D."/>
            <person name="Gharbi K."/>
            <person name="Hall N."/>
            <person name="Watson M."/>
            <person name="Adriaenssens E.M."/>
            <person name="Foster-Nyarko E."/>
            <person name="Jarju S."/>
            <person name="Secka A."/>
            <person name="Antonio M."/>
            <person name="Oren A."/>
            <person name="Chaudhuri R.R."/>
            <person name="La Ragione R."/>
            <person name="Hildebrand F."/>
            <person name="Pallen M.J."/>
        </authorList>
    </citation>
    <scope>NUCLEOTIDE SEQUENCE</scope>
    <source>
        <strain evidence="2">B1-15692</strain>
    </source>
</reference>
<sequence length="300" mass="31171">MKQQQGGYAIGVDVGGSHSCAAVIDLSSGKIAGSPCEVPLDSRAGAREIVTVLAGNIAGALETSGVGQVSGAGLAFPGPFDYGRGISEVHGVGKYDRIYGLDVSLSLFSCLQDRGVKDFRFVNDASAFALGESAAGSGKGAGRMVAITLGTGVGSGFVADGKLVDEGEGIPPFGWVYCLPFEDGIADDAFSTRWICRRYLELSGKHVQGAKEVAGRCREGEFCAIGLFNEYGRRLAQFVFPVLTRFKADVLVLGGNISKAYGFFGPALEKGLAEAGCRTPVRTSALFDRAALVGAASLFD</sequence>
<dbReference type="InterPro" id="IPR000600">
    <property type="entry name" value="ROK"/>
</dbReference>
<dbReference type="Gene3D" id="3.30.420.40">
    <property type="match status" value="2"/>
</dbReference>
<proteinExistence type="inferred from homology"/>
<reference evidence="2" key="1">
    <citation type="submission" date="2020-10" db="EMBL/GenBank/DDBJ databases">
        <authorList>
            <person name="Gilroy R."/>
        </authorList>
    </citation>
    <scope>NUCLEOTIDE SEQUENCE</scope>
    <source>
        <strain evidence="2">B1-15692</strain>
    </source>
</reference>
<protein>
    <submittedName>
        <fullName evidence="2">ROK family protein</fullName>
    </submittedName>
</protein>
<evidence type="ECO:0000313" key="2">
    <source>
        <dbReference type="EMBL" id="MBO8466705.1"/>
    </source>
</evidence>
<name>A0A9D9I6X2_9BACT</name>
<dbReference type="Proteomes" id="UP000823660">
    <property type="component" value="Unassembled WGS sequence"/>
</dbReference>
<dbReference type="PANTHER" id="PTHR18964">
    <property type="entry name" value="ROK (REPRESSOR, ORF, KINASE) FAMILY"/>
    <property type="match status" value="1"/>
</dbReference>